<reference evidence="3" key="1">
    <citation type="journal article" date="2015" name="Nature">
        <title>Complex archaea that bridge the gap between prokaryotes and eukaryotes.</title>
        <authorList>
            <person name="Spang A."/>
            <person name="Saw J.H."/>
            <person name="Jorgensen S.L."/>
            <person name="Zaremba-Niedzwiedzka K."/>
            <person name="Martijn J."/>
            <person name="Lind A.E."/>
            <person name="van Eijk R."/>
            <person name="Schleper C."/>
            <person name="Guy L."/>
            <person name="Ettema T.J."/>
        </authorList>
    </citation>
    <scope>NUCLEOTIDE SEQUENCE</scope>
</reference>
<protein>
    <recommendedName>
        <fullName evidence="2">Core Histone H2A/H2B/H3 domain-containing protein</fullName>
    </recommendedName>
</protein>
<dbReference type="GO" id="GO:0046982">
    <property type="term" value="F:protein heterodimerization activity"/>
    <property type="evidence" value="ECO:0007669"/>
    <property type="project" value="InterPro"/>
</dbReference>
<dbReference type="AlphaFoldDB" id="A0A0F9FCA5"/>
<dbReference type="InterPro" id="IPR007125">
    <property type="entry name" value="H2A/H2B/H3"/>
</dbReference>
<feature type="region of interest" description="Disordered" evidence="1">
    <location>
        <begin position="178"/>
        <end position="244"/>
    </location>
</feature>
<feature type="compositionally biased region" description="Acidic residues" evidence="1">
    <location>
        <begin position="187"/>
        <end position="244"/>
    </location>
</feature>
<feature type="non-terminal residue" evidence="3">
    <location>
        <position position="1"/>
    </location>
</feature>
<evidence type="ECO:0000256" key="1">
    <source>
        <dbReference type="SAM" id="MobiDB-lite"/>
    </source>
</evidence>
<dbReference type="Pfam" id="PF00125">
    <property type="entry name" value="Histone"/>
    <property type="match status" value="1"/>
</dbReference>
<proteinExistence type="predicted"/>
<feature type="domain" description="Core Histone H2A/H2B/H3" evidence="2">
    <location>
        <begin position="1"/>
        <end position="82"/>
    </location>
</feature>
<dbReference type="InterPro" id="IPR009072">
    <property type="entry name" value="Histone-fold"/>
</dbReference>
<gene>
    <name evidence="3" type="ORF">LCGC14_2048280</name>
</gene>
<dbReference type="GO" id="GO:0003677">
    <property type="term" value="F:DNA binding"/>
    <property type="evidence" value="ECO:0007669"/>
    <property type="project" value="InterPro"/>
</dbReference>
<name>A0A0F9FCA5_9ZZZZ</name>
<comment type="caution">
    <text evidence="3">The sequence shown here is derived from an EMBL/GenBank/DDBJ whole genome shotgun (WGS) entry which is preliminary data.</text>
</comment>
<organism evidence="3">
    <name type="scientific">marine sediment metagenome</name>
    <dbReference type="NCBI Taxonomy" id="412755"/>
    <lineage>
        <taxon>unclassified sequences</taxon>
        <taxon>metagenomes</taxon>
        <taxon>ecological metagenomes</taxon>
    </lineage>
</organism>
<evidence type="ECO:0000313" key="3">
    <source>
        <dbReference type="EMBL" id="KKL76101.1"/>
    </source>
</evidence>
<dbReference type="Gene3D" id="1.10.20.10">
    <property type="entry name" value="Histone, subunit A"/>
    <property type="match status" value="2"/>
</dbReference>
<sequence length="244" mass="28288">EIRRYQRSSGLLQRKEHFKRFVKEQAKFHWGNEEEKVHFGAGVMEYLQLFVEDQIAKVFREGVRAMAHASRETVELRDIEFVWSFVCPKGVDNHTDIGTDHLAEPGLHRLASRGGVKRISQTCYPLIRDIMAFYVSRLLHASFLLMQRQKVKTITLQFLRRGASMVSINLPIDATRRRVKKTGGATEESDVDEEVPLPEEDIPQDDEEDEKDDDEEDEKDDDEEDEKDKDEEYGSDDDDSEAPE</sequence>
<dbReference type="SUPFAM" id="SSF47113">
    <property type="entry name" value="Histone-fold"/>
    <property type="match status" value="2"/>
</dbReference>
<evidence type="ECO:0000259" key="2">
    <source>
        <dbReference type="Pfam" id="PF00125"/>
    </source>
</evidence>
<accession>A0A0F9FCA5</accession>
<dbReference type="EMBL" id="LAZR01024157">
    <property type="protein sequence ID" value="KKL76101.1"/>
    <property type="molecule type" value="Genomic_DNA"/>
</dbReference>